<dbReference type="AlphaFoldDB" id="A0AAF0JBV7"/>
<dbReference type="EMBL" id="CP119879">
    <property type="protein sequence ID" value="WFD35686.1"/>
    <property type="molecule type" value="Genomic_DNA"/>
</dbReference>
<dbReference type="Proteomes" id="UP001219933">
    <property type="component" value="Chromosome 3"/>
</dbReference>
<evidence type="ECO:0000256" key="1">
    <source>
        <dbReference type="SAM" id="Phobius"/>
    </source>
</evidence>
<evidence type="ECO:0000313" key="3">
    <source>
        <dbReference type="Proteomes" id="UP001219933"/>
    </source>
</evidence>
<feature type="transmembrane region" description="Helical" evidence="1">
    <location>
        <begin position="179"/>
        <end position="199"/>
    </location>
</feature>
<feature type="transmembrane region" description="Helical" evidence="1">
    <location>
        <begin position="205"/>
        <end position="221"/>
    </location>
</feature>
<keyword evidence="1" id="KW-1133">Transmembrane helix</keyword>
<keyword evidence="3" id="KW-1185">Reference proteome</keyword>
<reference evidence="2" key="1">
    <citation type="submission" date="2023-03" db="EMBL/GenBank/DDBJ databases">
        <title>Mating type loci evolution in Malassezia.</title>
        <authorList>
            <person name="Coelho M.A."/>
        </authorList>
    </citation>
    <scope>NUCLEOTIDE SEQUENCE</scope>
    <source>
        <strain evidence="2">CBS 11721</strain>
    </source>
</reference>
<keyword evidence="1" id="KW-0812">Transmembrane</keyword>
<gene>
    <name evidence="2" type="ORF">MCUN1_002547</name>
</gene>
<feature type="transmembrane region" description="Helical" evidence="1">
    <location>
        <begin position="41"/>
        <end position="59"/>
    </location>
</feature>
<sequence length="245" mass="27831">MPAATEKDPLAALDDLDDPIDDVEQEKVIAELQRRNAKSHYSYRVLLIVLHAVVLVLYLSPFPAYIAGTHSRTHHTLFMQSSYSVGTENDLTYIPAFPIYCLLFAYYFGIIFLSVRETLFAMDIIKPTPMAFPAQPHQFGTAPNFLVPFLRDMRINKSTGNRADVPTSQPLSAYVAPRVLYLGFLWILTWPIPLLTFGSGAFEDSLWWSFMFFVMSIHVFAEHTIHKTERETVGLNGLKYAFKSA</sequence>
<evidence type="ECO:0000313" key="2">
    <source>
        <dbReference type="EMBL" id="WFD35686.1"/>
    </source>
</evidence>
<name>A0AAF0JBV7_9BASI</name>
<organism evidence="2 3">
    <name type="scientific">Malassezia cuniculi</name>
    <dbReference type="NCBI Taxonomy" id="948313"/>
    <lineage>
        <taxon>Eukaryota</taxon>
        <taxon>Fungi</taxon>
        <taxon>Dikarya</taxon>
        <taxon>Basidiomycota</taxon>
        <taxon>Ustilaginomycotina</taxon>
        <taxon>Malasseziomycetes</taxon>
        <taxon>Malasseziales</taxon>
        <taxon>Malasseziaceae</taxon>
        <taxon>Malassezia</taxon>
    </lineage>
</organism>
<protein>
    <submittedName>
        <fullName evidence="2">Uncharacterized protein</fullName>
    </submittedName>
</protein>
<keyword evidence="1" id="KW-0472">Membrane</keyword>
<proteinExistence type="predicted"/>
<accession>A0AAF0JBV7</accession>
<feature type="transmembrane region" description="Helical" evidence="1">
    <location>
        <begin position="93"/>
        <end position="115"/>
    </location>
</feature>